<proteinExistence type="predicted"/>
<accession>A0A0D9W4L2</accession>
<keyword evidence="1" id="KW-0812">Transmembrane</keyword>
<reference evidence="3" key="3">
    <citation type="submission" date="2015-04" db="UniProtKB">
        <authorList>
            <consortium name="EnsemblPlants"/>
        </authorList>
    </citation>
    <scope>IDENTIFICATION</scope>
</reference>
<dbReference type="Proteomes" id="UP000032180">
    <property type="component" value="Chromosome 4"/>
</dbReference>
<dbReference type="EnsemblPlants" id="LPERR04G08420.1">
    <property type="protein sequence ID" value="LPERR04G08420.1"/>
    <property type="gene ID" value="LPERR04G08420"/>
</dbReference>
<dbReference type="InterPro" id="IPR055302">
    <property type="entry name" value="F-box_dom-containing"/>
</dbReference>
<dbReference type="PANTHER" id="PTHR32141:SF74">
    <property type="entry name" value="OS04G0409100 PROTEIN"/>
    <property type="match status" value="1"/>
</dbReference>
<evidence type="ECO:0000259" key="2">
    <source>
        <dbReference type="Pfam" id="PF24758"/>
    </source>
</evidence>
<dbReference type="eggNOG" id="ENOG502SNM4">
    <property type="taxonomic scope" value="Eukaryota"/>
</dbReference>
<dbReference type="HOGENOM" id="CLU_023151_7_1_1"/>
<evidence type="ECO:0000313" key="3">
    <source>
        <dbReference type="EnsemblPlants" id="LPERR04G08420.1"/>
    </source>
</evidence>
<protein>
    <recommendedName>
        <fullName evidence="2">F-box/LRR-repeat protein 15/At3g58940/PEG3-like LRR domain-containing protein</fullName>
    </recommendedName>
</protein>
<dbReference type="InterPro" id="IPR055411">
    <property type="entry name" value="LRR_FXL15/At3g58940/PEG3-like"/>
</dbReference>
<organism evidence="3 4">
    <name type="scientific">Leersia perrieri</name>
    <dbReference type="NCBI Taxonomy" id="77586"/>
    <lineage>
        <taxon>Eukaryota</taxon>
        <taxon>Viridiplantae</taxon>
        <taxon>Streptophyta</taxon>
        <taxon>Embryophyta</taxon>
        <taxon>Tracheophyta</taxon>
        <taxon>Spermatophyta</taxon>
        <taxon>Magnoliopsida</taxon>
        <taxon>Liliopsida</taxon>
        <taxon>Poales</taxon>
        <taxon>Poaceae</taxon>
        <taxon>BOP clade</taxon>
        <taxon>Oryzoideae</taxon>
        <taxon>Oryzeae</taxon>
        <taxon>Oryzinae</taxon>
        <taxon>Leersia</taxon>
    </lineage>
</organism>
<evidence type="ECO:0000256" key="1">
    <source>
        <dbReference type="SAM" id="Phobius"/>
    </source>
</evidence>
<dbReference type="STRING" id="77586.A0A0D9W4L2"/>
<feature type="domain" description="F-box/LRR-repeat protein 15/At3g58940/PEG3-like LRR" evidence="2">
    <location>
        <begin position="4"/>
        <end position="81"/>
    </location>
</feature>
<feature type="transmembrane region" description="Helical" evidence="1">
    <location>
        <begin position="15"/>
        <end position="33"/>
    </location>
</feature>
<keyword evidence="1" id="KW-0472">Membrane</keyword>
<name>A0A0D9W4L2_9ORYZ</name>
<dbReference type="Gramene" id="LPERR04G08420.1">
    <property type="protein sequence ID" value="LPERR04G08420.1"/>
    <property type="gene ID" value="LPERR04G08420"/>
</dbReference>
<sequence>MRLSATINVVGAPKLTAFGYVVISLSSFIPVLVKQEVFKGLHTPFPSVKILAISVKFSSKEDMDKLMNLLHLFPLMETLHIKSLDVDEDNSGDIIGSTYYEKFHPIGCIMNHLNSVRLESKLANSNMLEFACFLLARAQVLQIMRIRSKTCGVPEWVTSQRALLCRSHMISSEAEILFQDMESYDLEGLSIQLANTLPDPFDGDHH</sequence>
<keyword evidence="1" id="KW-1133">Transmembrane helix</keyword>
<reference evidence="4" key="2">
    <citation type="submission" date="2013-12" db="EMBL/GenBank/DDBJ databases">
        <authorList>
            <person name="Yu Y."/>
            <person name="Lee S."/>
            <person name="de Baynast K."/>
            <person name="Wissotski M."/>
            <person name="Liu L."/>
            <person name="Talag J."/>
            <person name="Goicoechea J."/>
            <person name="Angelova A."/>
            <person name="Jetty R."/>
            <person name="Kudrna D."/>
            <person name="Golser W."/>
            <person name="Rivera L."/>
            <person name="Zhang J."/>
            <person name="Wing R."/>
        </authorList>
    </citation>
    <scope>NUCLEOTIDE SEQUENCE</scope>
</reference>
<keyword evidence="4" id="KW-1185">Reference proteome</keyword>
<dbReference type="Pfam" id="PF24758">
    <property type="entry name" value="LRR_At5g56370"/>
    <property type="match status" value="1"/>
</dbReference>
<evidence type="ECO:0000313" key="4">
    <source>
        <dbReference type="Proteomes" id="UP000032180"/>
    </source>
</evidence>
<dbReference type="AlphaFoldDB" id="A0A0D9W4L2"/>
<dbReference type="PANTHER" id="PTHR32141">
    <property type="match status" value="1"/>
</dbReference>
<reference evidence="3 4" key="1">
    <citation type="submission" date="2012-08" db="EMBL/GenBank/DDBJ databases">
        <title>Oryza genome evolution.</title>
        <authorList>
            <person name="Wing R.A."/>
        </authorList>
    </citation>
    <scope>NUCLEOTIDE SEQUENCE</scope>
</reference>